<organism evidence="1 2">
    <name type="scientific">Candidatus Desulfovibrio intestinipullorum</name>
    <dbReference type="NCBI Taxonomy" id="2838536"/>
    <lineage>
        <taxon>Bacteria</taxon>
        <taxon>Pseudomonadati</taxon>
        <taxon>Thermodesulfobacteriota</taxon>
        <taxon>Desulfovibrionia</taxon>
        <taxon>Desulfovibrionales</taxon>
        <taxon>Desulfovibrionaceae</taxon>
        <taxon>Desulfovibrio</taxon>
    </lineage>
</organism>
<protein>
    <recommendedName>
        <fullName evidence="3">DUF1311 domain-containing protein</fullName>
    </recommendedName>
</protein>
<comment type="caution">
    <text evidence="1">The sequence shown here is derived from an EMBL/GenBank/DDBJ whole genome shotgun (WGS) entry which is preliminary data.</text>
</comment>
<evidence type="ECO:0000313" key="1">
    <source>
        <dbReference type="EMBL" id="HIW01447.1"/>
    </source>
</evidence>
<proteinExistence type="predicted"/>
<accession>A0A9D1TQS8</accession>
<dbReference type="AlphaFoldDB" id="A0A9D1TQS8"/>
<evidence type="ECO:0000313" key="2">
    <source>
        <dbReference type="Proteomes" id="UP000886752"/>
    </source>
</evidence>
<gene>
    <name evidence="1" type="ORF">H9894_09735</name>
</gene>
<reference evidence="1" key="1">
    <citation type="journal article" date="2021" name="PeerJ">
        <title>Extensive microbial diversity within the chicken gut microbiome revealed by metagenomics and culture.</title>
        <authorList>
            <person name="Gilroy R."/>
            <person name="Ravi A."/>
            <person name="Getino M."/>
            <person name="Pursley I."/>
            <person name="Horton D.L."/>
            <person name="Alikhan N.F."/>
            <person name="Baker D."/>
            <person name="Gharbi K."/>
            <person name="Hall N."/>
            <person name="Watson M."/>
            <person name="Adriaenssens E.M."/>
            <person name="Foster-Nyarko E."/>
            <person name="Jarju S."/>
            <person name="Secka A."/>
            <person name="Antonio M."/>
            <person name="Oren A."/>
            <person name="Chaudhuri R.R."/>
            <person name="La Ragione R."/>
            <person name="Hildebrand F."/>
            <person name="Pallen M.J."/>
        </authorList>
    </citation>
    <scope>NUCLEOTIDE SEQUENCE</scope>
    <source>
        <strain evidence="1">ChiHecec2B26-446</strain>
    </source>
</reference>
<name>A0A9D1TQS8_9BACT</name>
<dbReference type="Proteomes" id="UP000886752">
    <property type="component" value="Unassembled WGS sequence"/>
</dbReference>
<evidence type="ECO:0008006" key="3">
    <source>
        <dbReference type="Google" id="ProtNLM"/>
    </source>
</evidence>
<reference evidence="1" key="2">
    <citation type="submission" date="2021-04" db="EMBL/GenBank/DDBJ databases">
        <authorList>
            <person name="Gilroy R."/>
        </authorList>
    </citation>
    <scope>NUCLEOTIDE SEQUENCE</scope>
    <source>
        <strain evidence="1">ChiHecec2B26-446</strain>
    </source>
</reference>
<dbReference type="EMBL" id="DXHV01000082">
    <property type="protein sequence ID" value="HIW01447.1"/>
    <property type="molecule type" value="Genomic_DNA"/>
</dbReference>
<sequence length="57" mass="6326">MQEEAAKGQRAWIQYKEGMADFIYSSTGGTMSSLKAMDFLATETKKQAELLSGNMDE</sequence>